<evidence type="ECO:0000256" key="1">
    <source>
        <dbReference type="SAM" id="MobiDB-lite"/>
    </source>
</evidence>
<proteinExistence type="predicted"/>
<protein>
    <submittedName>
        <fullName evidence="2">Uncharacterized protein</fullName>
    </submittedName>
</protein>
<dbReference type="HOGENOM" id="CLU_2716646_0_0_4"/>
<reference evidence="2 3" key="1">
    <citation type="submission" date="2010-08" db="EMBL/GenBank/DDBJ databases">
        <title>Complete sequence of Gallionella capsiferriformans ES-2.</title>
        <authorList>
            <consortium name="US DOE Joint Genome Institute"/>
            <person name="Lucas S."/>
            <person name="Copeland A."/>
            <person name="Lapidus A."/>
            <person name="Cheng J.-F."/>
            <person name="Bruce D."/>
            <person name="Goodwin L."/>
            <person name="Pitluck S."/>
            <person name="Chertkov O."/>
            <person name="Davenport K.W."/>
            <person name="Detter J.C."/>
            <person name="Han C."/>
            <person name="Tapia R."/>
            <person name="Land M."/>
            <person name="Hauser L."/>
            <person name="Chang Y.-J."/>
            <person name="Jeffries C."/>
            <person name="Kyrpides N."/>
            <person name="Ivanova N."/>
            <person name="Mikhailova N."/>
            <person name="Shelobolina E.S."/>
            <person name="Picardal F."/>
            <person name="Roden E."/>
            <person name="Emerson D."/>
            <person name="Woyke T."/>
        </authorList>
    </citation>
    <scope>NUCLEOTIDE SEQUENCE [LARGE SCALE GENOMIC DNA]</scope>
    <source>
        <strain evidence="2 3">ES-2</strain>
    </source>
</reference>
<evidence type="ECO:0000313" key="3">
    <source>
        <dbReference type="Proteomes" id="UP000001235"/>
    </source>
</evidence>
<dbReference type="KEGG" id="gca:Galf_1439"/>
<gene>
    <name evidence="2" type="ordered locus">Galf_1439</name>
</gene>
<dbReference type="AlphaFoldDB" id="D9SG12"/>
<dbReference type="EMBL" id="CP002159">
    <property type="protein sequence ID" value="ADL55459.1"/>
    <property type="molecule type" value="Genomic_DNA"/>
</dbReference>
<keyword evidence="3" id="KW-1185">Reference proteome</keyword>
<organism evidence="2 3">
    <name type="scientific">Gallionella capsiferriformans (strain ES-2)</name>
    <name type="common">Gallionella ferruginea capsiferriformans (strain ES-2)</name>
    <dbReference type="NCBI Taxonomy" id="395494"/>
    <lineage>
        <taxon>Bacteria</taxon>
        <taxon>Pseudomonadati</taxon>
        <taxon>Pseudomonadota</taxon>
        <taxon>Betaproteobacteria</taxon>
        <taxon>Nitrosomonadales</taxon>
        <taxon>Gallionellaceae</taxon>
        <taxon>Gallionella</taxon>
    </lineage>
</organism>
<dbReference type="STRING" id="395494.Galf_1439"/>
<accession>D9SG12</accession>
<name>D9SG12_GALCS</name>
<sequence length="72" mass="7919" precursor="true">MSAATEVGAWVGQGIQGVQGLITLPQDARYRSPTAPNKSRWQPPFFFLVKKRTRSQQATNEGGLVKRGMGCR</sequence>
<dbReference type="Proteomes" id="UP000001235">
    <property type="component" value="Chromosome"/>
</dbReference>
<evidence type="ECO:0000313" key="2">
    <source>
        <dbReference type="EMBL" id="ADL55459.1"/>
    </source>
</evidence>
<feature type="region of interest" description="Disordered" evidence="1">
    <location>
        <begin position="52"/>
        <end position="72"/>
    </location>
</feature>